<comment type="caution">
    <text evidence="7">The sequence shown here is derived from an EMBL/GenBank/DDBJ whole genome shotgun (WGS) entry which is preliminary data.</text>
</comment>
<evidence type="ECO:0000313" key="7">
    <source>
        <dbReference type="EMBL" id="CAG7649485.1"/>
    </source>
</evidence>
<evidence type="ECO:0000259" key="6">
    <source>
        <dbReference type="PROSITE" id="PS50089"/>
    </source>
</evidence>
<keyword evidence="3" id="KW-0862">Zinc</keyword>
<keyword evidence="2 4" id="KW-0863">Zinc-finger</keyword>
<dbReference type="Pfam" id="PF13923">
    <property type="entry name" value="zf-C3HC4_2"/>
    <property type="match status" value="1"/>
</dbReference>
<dbReference type="SMART" id="SM00184">
    <property type="entry name" value="RING"/>
    <property type="match status" value="1"/>
</dbReference>
<evidence type="ECO:0000256" key="3">
    <source>
        <dbReference type="ARBA" id="ARBA00022833"/>
    </source>
</evidence>
<feature type="domain" description="RING-type" evidence="6">
    <location>
        <begin position="35"/>
        <end position="72"/>
    </location>
</feature>
<dbReference type="GO" id="GO:0008270">
    <property type="term" value="F:zinc ion binding"/>
    <property type="evidence" value="ECO:0007669"/>
    <property type="project" value="UniProtKB-KW"/>
</dbReference>
<accession>A0A8J2NLE1</accession>
<dbReference type="GO" id="GO:0061630">
    <property type="term" value="F:ubiquitin protein ligase activity"/>
    <property type="evidence" value="ECO:0007669"/>
    <property type="project" value="InterPro"/>
</dbReference>
<dbReference type="AlphaFoldDB" id="A0A8J2NLE1"/>
<evidence type="ECO:0000313" key="8">
    <source>
        <dbReference type="Proteomes" id="UP000708208"/>
    </source>
</evidence>
<keyword evidence="1" id="KW-0479">Metal-binding</keyword>
<sequence length="327" mass="36975">SQSSKSRRAAKRPHASLLNGIPDSWSEQTTLALACPICFDTFSQPRLTKCGHKFCNDCILKHIENQSRFPKCTVRLSKDDLTPNFAMNELIILGKKSKSIKLDPQVFSLQRKKETFTLESEQQRKFLTVYFLKELQKIKKTAKQNLERELELINQDLHHVSAYSAARTAIKSDDGSTSSHRGGNARGGGRGGYNRGSQLIDYVNRFDRYCPWCGHVIFDSALERPTQCPNNRCLRVLKKGRPMSNGFKRCPRCWLLTHPCGRQRLAHEVHLNNVNLQGVDPMFVNVQPQPPAPPIDMGNDPEVDAAMAQVPEVNPEDPEIIIDINNN</sequence>
<proteinExistence type="predicted"/>
<gene>
    <name evidence="7" type="ORF">AFUS01_LOCUS691</name>
</gene>
<dbReference type="PANTHER" id="PTHR44080">
    <property type="entry name" value="E3 UBIQUITIN-PROTEIN LIGASE COP1"/>
    <property type="match status" value="1"/>
</dbReference>
<organism evidence="7 8">
    <name type="scientific">Allacma fusca</name>
    <dbReference type="NCBI Taxonomy" id="39272"/>
    <lineage>
        <taxon>Eukaryota</taxon>
        <taxon>Metazoa</taxon>
        <taxon>Ecdysozoa</taxon>
        <taxon>Arthropoda</taxon>
        <taxon>Hexapoda</taxon>
        <taxon>Collembola</taxon>
        <taxon>Symphypleona</taxon>
        <taxon>Sminthuridae</taxon>
        <taxon>Allacma</taxon>
    </lineage>
</organism>
<evidence type="ECO:0000256" key="1">
    <source>
        <dbReference type="ARBA" id="ARBA00022723"/>
    </source>
</evidence>
<dbReference type="Proteomes" id="UP000708208">
    <property type="component" value="Unassembled WGS sequence"/>
</dbReference>
<evidence type="ECO:0000256" key="5">
    <source>
        <dbReference type="SAM" id="MobiDB-lite"/>
    </source>
</evidence>
<dbReference type="PROSITE" id="PS00518">
    <property type="entry name" value="ZF_RING_1"/>
    <property type="match status" value="1"/>
</dbReference>
<protein>
    <recommendedName>
        <fullName evidence="6">RING-type domain-containing protein</fullName>
    </recommendedName>
</protein>
<dbReference type="PANTHER" id="PTHR44080:SF1">
    <property type="entry name" value="E3 UBIQUITIN-PROTEIN LIGASE COP1"/>
    <property type="match status" value="1"/>
</dbReference>
<dbReference type="InterPro" id="IPR017907">
    <property type="entry name" value="Znf_RING_CS"/>
</dbReference>
<feature type="non-terminal residue" evidence="7">
    <location>
        <position position="327"/>
    </location>
</feature>
<dbReference type="InterPro" id="IPR042755">
    <property type="entry name" value="COP1"/>
</dbReference>
<dbReference type="GO" id="GO:0043161">
    <property type="term" value="P:proteasome-mediated ubiquitin-dependent protein catabolic process"/>
    <property type="evidence" value="ECO:0007669"/>
    <property type="project" value="TreeGrafter"/>
</dbReference>
<evidence type="ECO:0000256" key="2">
    <source>
        <dbReference type="ARBA" id="ARBA00022771"/>
    </source>
</evidence>
<dbReference type="OrthoDB" id="6105938at2759"/>
<name>A0A8J2NLE1_9HEXA</name>
<dbReference type="EMBL" id="CAJVCH010003607">
    <property type="protein sequence ID" value="CAG7649485.1"/>
    <property type="molecule type" value="Genomic_DNA"/>
</dbReference>
<feature type="region of interest" description="Disordered" evidence="5">
    <location>
        <begin position="171"/>
        <end position="191"/>
    </location>
</feature>
<keyword evidence="8" id="KW-1185">Reference proteome</keyword>
<reference evidence="7" key="1">
    <citation type="submission" date="2021-06" db="EMBL/GenBank/DDBJ databases">
        <authorList>
            <person name="Hodson N. C."/>
            <person name="Mongue J. A."/>
            <person name="Jaron S. K."/>
        </authorList>
    </citation>
    <scope>NUCLEOTIDE SEQUENCE</scope>
</reference>
<dbReference type="InterPro" id="IPR001841">
    <property type="entry name" value="Znf_RING"/>
</dbReference>
<dbReference type="PROSITE" id="PS50089">
    <property type="entry name" value="ZF_RING_2"/>
    <property type="match status" value="1"/>
</dbReference>
<evidence type="ECO:0000256" key="4">
    <source>
        <dbReference type="PROSITE-ProRule" id="PRU00175"/>
    </source>
</evidence>